<accession>A0A1M7JNK6</accession>
<organism evidence="2 3">
    <name type="scientific">Cryptosporangium aurantiacum</name>
    <dbReference type="NCBI Taxonomy" id="134849"/>
    <lineage>
        <taxon>Bacteria</taxon>
        <taxon>Bacillati</taxon>
        <taxon>Actinomycetota</taxon>
        <taxon>Actinomycetes</taxon>
        <taxon>Cryptosporangiales</taxon>
        <taxon>Cryptosporangiaceae</taxon>
        <taxon>Cryptosporangium</taxon>
    </lineage>
</organism>
<proteinExistence type="predicted"/>
<feature type="transmembrane region" description="Helical" evidence="1">
    <location>
        <begin position="31"/>
        <end position="52"/>
    </location>
</feature>
<name>A0A1M7JNK6_9ACTN</name>
<keyword evidence="1" id="KW-1133">Transmembrane helix</keyword>
<sequence length="172" mass="18846">MTVSAQLPPPQYGPLPGPVKRPLPTTIVWRWRYEVLVFLAISLAASVLIPAYGLAETLLPTGVSVALVAAVGPLRRAVVRWVLCVATEHRVRAGLAQAWVHNRRGRLPAIVRTRRTPYGEAVLLWCPAGICARHVRAAAPVLRAACWAQHVHVTADVRRAHLVTVHVVRRNG</sequence>
<evidence type="ECO:0000313" key="2">
    <source>
        <dbReference type="EMBL" id="SHM54602.1"/>
    </source>
</evidence>
<dbReference type="AlphaFoldDB" id="A0A1M7JNK6"/>
<dbReference type="EMBL" id="FRCS01000001">
    <property type="protein sequence ID" value="SHM54602.1"/>
    <property type="molecule type" value="Genomic_DNA"/>
</dbReference>
<evidence type="ECO:0000256" key="1">
    <source>
        <dbReference type="SAM" id="Phobius"/>
    </source>
</evidence>
<dbReference type="OrthoDB" id="5187095at2"/>
<dbReference type="Proteomes" id="UP000184440">
    <property type="component" value="Unassembled WGS sequence"/>
</dbReference>
<keyword evidence="3" id="KW-1185">Reference proteome</keyword>
<reference evidence="2 3" key="1">
    <citation type="submission" date="2016-11" db="EMBL/GenBank/DDBJ databases">
        <authorList>
            <person name="Jaros S."/>
            <person name="Januszkiewicz K."/>
            <person name="Wedrychowicz H."/>
        </authorList>
    </citation>
    <scope>NUCLEOTIDE SEQUENCE [LARGE SCALE GENOMIC DNA]</scope>
    <source>
        <strain evidence="2 3">DSM 46144</strain>
    </source>
</reference>
<keyword evidence="1" id="KW-0472">Membrane</keyword>
<gene>
    <name evidence="2" type="ORF">SAMN05443668_101861</name>
</gene>
<keyword evidence="1" id="KW-0812">Transmembrane</keyword>
<protein>
    <submittedName>
        <fullName evidence="2">Uncharacterized protein</fullName>
    </submittedName>
</protein>
<evidence type="ECO:0000313" key="3">
    <source>
        <dbReference type="Proteomes" id="UP000184440"/>
    </source>
</evidence>